<evidence type="ECO:0000313" key="4">
    <source>
        <dbReference type="EMBL" id="AKJ94831.1"/>
    </source>
</evidence>
<sequence>MKIRSQSLAGLIAAAALALASPLAIAQGMGQGQGQGGMGMQGGQGGNPQMEMQQLQQTLAETQQQAIENNPQLEQKGEELENLVLDKMEAAGYQPRRDLETLESAEEQLRDPDLSAEQRQEVIQSEDVQQAQMNLQEAQQAVAEDQEIRQAQESLREDLMAAMRQENADIDDVIERMQQMQQQMQQQQGGQGGMMR</sequence>
<proteinExistence type="predicted"/>
<feature type="coiled-coil region" evidence="1">
    <location>
        <begin position="128"/>
        <end position="190"/>
    </location>
</feature>
<keyword evidence="1" id="KW-0175">Coiled coil</keyword>
<evidence type="ECO:0000313" key="5">
    <source>
        <dbReference type="Proteomes" id="UP000064201"/>
    </source>
</evidence>
<keyword evidence="5" id="KW-1185">Reference proteome</keyword>
<feature type="chain" id="PRO_5014514261" evidence="3">
    <location>
        <begin position="27"/>
        <end position="196"/>
    </location>
</feature>
<reference evidence="4 5" key="1">
    <citation type="submission" date="2015-04" db="EMBL/GenBank/DDBJ databases">
        <title>Complete Sequence for the Genome of the Thioalkalivibrio versutus D301.</title>
        <authorList>
            <person name="Mu T."/>
            <person name="Zhou J."/>
            <person name="Xu X."/>
        </authorList>
    </citation>
    <scope>NUCLEOTIDE SEQUENCE [LARGE SCALE GENOMIC DNA]</scope>
    <source>
        <strain evidence="4 5">D301</strain>
    </source>
</reference>
<dbReference type="PATRIC" id="fig|106634.4.peg.1101"/>
<dbReference type="AlphaFoldDB" id="A0A0G3G7H6"/>
<feature type="signal peptide" evidence="3">
    <location>
        <begin position="1"/>
        <end position="26"/>
    </location>
</feature>
<evidence type="ECO:0000256" key="2">
    <source>
        <dbReference type="SAM" id="MobiDB-lite"/>
    </source>
</evidence>
<gene>
    <name evidence="4" type="ORF">TVD_05385</name>
</gene>
<organism evidence="4 5">
    <name type="scientific">Thioalkalivibrio versutus</name>
    <dbReference type="NCBI Taxonomy" id="106634"/>
    <lineage>
        <taxon>Bacteria</taxon>
        <taxon>Pseudomonadati</taxon>
        <taxon>Pseudomonadota</taxon>
        <taxon>Gammaproteobacteria</taxon>
        <taxon>Chromatiales</taxon>
        <taxon>Ectothiorhodospiraceae</taxon>
        <taxon>Thioalkalivibrio</taxon>
    </lineage>
</organism>
<evidence type="ECO:0000256" key="1">
    <source>
        <dbReference type="SAM" id="Coils"/>
    </source>
</evidence>
<dbReference type="RefSeq" id="WP_018169586.1">
    <property type="nucleotide sequence ID" value="NZ_CP011367.1"/>
</dbReference>
<dbReference type="OrthoDB" id="5787057at2"/>
<name>A0A0G3G7H6_9GAMM</name>
<keyword evidence="3" id="KW-0732">Signal</keyword>
<feature type="region of interest" description="Disordered" evidence="2">
    <location>
        <begin position="29"/>
        <end position="52"/>
    </location>
</feature>
<dbReference type="EMBL" id="CP011367">
    <property type="protein sequence ID" value="AKJ94831.1"/>
    <property type="molecule type" value="Genomic_DNA"/>
</dbReference>
<dbReference type="Proteomes" id="UP000064201">
    <property type="component" value="Chromosome"/>
</dbReference>
<evidence type="ECO:0000256" key="3">
    <source>
        <dbReference type="SAM" id="SignalP"/>
    </source>
</evidence>
<feature type="compositionally biased region" description="Gly residues" evidence="2">
    <location>
        <begin position="29"/>
        <end position="46"/>
    </location>
</feature>
<dbReference type="KEGG" id="tvr:TVD_05385"/>
<accession>A0A0G3G7H6</accession>
<dbReference type="STRING" id="106634.TVD_05385"/>
<protein>
    <submittedName>
        <fullName evidence="4">Uncharacterized protein</fullName>
    </submittedName>
</protein>